<protein>
    <recommendedName>
        <fullName evidence="2">C2 domain-containing protein</fullName>
    </recommendedName>
</protein>
<dbReference type="EMBL" id="OIVN01000669">
    <property type="protein sequence ID" value="SPC83815.1"/>
    <property type="molecule type" value="Genomic_DNA"/>
</dbReference>
<evidence type="ECO:0008006" key="2">
    <source>
        <dbReference type="Google" id="ProtNLM"/>
    </source>
</evidence>
<sequence length="94" mass="10494">MRKDNVSEKEKELKCALEINLISTHNLKPLIWADPDHKVKTQIYRVGGENPSWNNKFFKIRPESSPARPPPSASRSTLSVASVTISLDMSGSNC</sequence>
<proteinExistence type="predicted"/>
<accession>A0A2N9F9N8</accession>
<gene>
    <name evidence="1" type="ORF">FSB_LOCUS11697</name>
</gene>
<evidence type="ECO:0000313" key="1">
    <source>
        <dbReference type="EMBL" id="SPC83815.1"/>
    </source>
</evidence>
<reference evidence="1" key="1">
    <citation type="submission" date="2018-02" db="EMBL/GenBank/DDBJ databases">
        <authorList>
            <person name="Cohen D.B."/>
            <person name="Kent A.D."/>
        </authorList>
    </citation>
    <scope>NUCLEOTIDE SEQUENCE</scope>
</reference>
<organism evidence="1">
    <name type="scientific">Fagus sylvatica</name>
    <name type="common">Beechnut</name>
    <dbReference type="NCBI Taxonomy" id="28930"/>
    <lineage>
        <taxon>Eukaryota</taxon>
        <taxon>Viridiplantae</taxon>
        <taxon>Streptophyta</taxon>
        <taxon>Embryophyta</taxon>
        <taxon>Tracheophyta</taxon>
        <taxon>Spermatophyta</taxon>
        <taxon>Magnoliopsida</taxon>
        <taxon>eudicotyledons</taxon>
        <taxon>Gunneridae</taxon>
        <taxon>Pentapetalae</taxon>
        <taxon>rosids</taxon>
        <taxon>fabids</taxon>
        <taxon>Fagales</taxon>
        <taxon>Fagaceae</taxon>
        <taxon>Fagus</taxon>
    </lineage>
</organism>
<name>A0A2N9F9N8_FAGSY</name>
<dbReference type="AlphaFoldDB" id="A0A2N9F9N8"/>